<evidence type="ECO:0000313" key="4">
    <source>
        <dbReference type="Proteomes" id="UP000321224"/>
    </source>
</evidence>
<reference evidence="2 3" key="1">
    <citation type="submission" date="2016-10" db="EMBL/GenBank/DDBJ databases">
        <authorList>
            <person name="Varghese N."/>
            <person name="Submissions S."/>
        </authorList>
    </citation>
    <scope>NUCLEOTIDE SEQUENCE [LARGE SCALE GENOMIC DNA]</scope>
    <source>
        <strain evidence="2 3">DSM 2260</strain>
    </source>
</reference>
<dbReference type="EMBL" id="FNAJ01000011">
    <property type="protein sequence ID" value="SDE74595.1"/>
    <property type="molecule type" value="Genomic_DNA"/>
</dbReference>
<sequence>MGQAPTIHRLTLQEGLDLTELLMTMSWRATPVLLTLLAACEPPPVDDTLLSSNEAPARRPTDHRLWEPCGTSVRRLEDIHPGPQEAAIQERLHGDGLLFFTADDGQHGAELWTSSGTQGEGTRLLRDIAPGPEGSNPTDLTRVGDRLFFIADDGVNGRALWTSDGTSEGTSLVKRVLPIGTGLGEGQTLVAYRGRLYFSAAAPGGAHGNELWSSDGTDAGTHEVADLVPGEDSSFPRRFAVHDGSLYFVISVGEENWLVRSEGGAAFTPLLEVFEDTVIFRMKSAGGRLFFLVDPDEGEATLYVTDGTAEGTRRLRFFPGRYPHDLVAFQGRLYFSAGSDAPEGEELWVSDGTVSGTRRVKDIRPGAEGSAPAFLAVLGDHLYFAADDGRHGRELWVSDGTSKGTKLFADLVPGTEGASPTEVTAIQGWIFFGANTGHGVEPWVSNGTVSSTRKLDAGTARDPRAFIRSGWDVFFTAEDGASGRELYALPFRPASECHQTKP</sequence>
<evidence type="ECO:0000313" key="1">
    <source>
        <dbReference type="EMBL" id="GEL71538.1"/>
    </source>
</evidence>
<reference evidence="1 4" key="2">
    <citation type="submission" date="2019-07" db="EMBL/GenBank/DDBJ databases">
        <title>Whole genome shotgun sequence of Myxococcus virescens NBRC 100334.</title>
        <authorList>
            <person name="Hosoyama A."/>
            <person name="Uohara A."/>
            <person name="Ohji S."/>
            <person name="Ichikawa N."/>
        </authorList>
    </citation>
    <scope>NUCLEOTIDE SEQUENCE [LARGE SCALE GENOMIC DNA]</scope>
    <source>
        <strain evidence="1 4">NBRC 100334</strain>
    </source>
</reference>
<name>A0A511HDB3_9BACT</name>
<comment type="caution">
    <text evidence="1">The sequence shown here is derived from an EMBL/GenBank/DDBJ whole genome shotgun (WGS) entry which is preliminary data.</text>
</comment>
<dbReference type="Proteomes" id="UP000321224">
    <property type="component" value="Unassembled WGS sequence"/>
</dbReference>
<evidence type="ECO:0000313" key="2">
    <source>
        <dbReference type="EMBL" id="SDE74595.1"/>
    </source>
</evidence>
<proteinExistence type="predicted"/>
<dbReference type="AlphaFoldDB" id="A0A511HDB3"/>
<evidence type="ECO:0000313" key="3">
    <source>
        <dbReference type="Proteomes" id="UP000198717"/>
    </source>
</evidence>
<keyword evidence="3" id="KW-1185">Reference proteome</keyword>
<organism evidence="1 4">
    <name type="scientific">Myxococcus virescens</name>
    <dbReference type="NCBI Taxonomy" id="83456"/>
    <lineage>
        <taxon>Bacteria</taxon>
        <taxon>Pseudomonadati</taxon>
        <taxon>Myxococcota</taxon>
        <taxon>Myxococcia</taxon>
        <taxon>Myxococcales</taxon>
        <taxon>Cystobacterineae</taxon>
        <taxon>Myxococcaceae</taxon>
        <taxon>Myxococcus</taxon>
    </lineage>
</organism>
<protein>
    <submittedName>
        <fullName evidence="2">ELWxxDGT repeat-containing protein</fullName>
    </submittedName>
</protein>
<dbReference type="SUPFAM" id="SSF63825">
    <property type="entry name" value="YWTD domain"/>
    <property type="match status" value="1"/>
</dbReference>
<dbReference type="NCBIfam" id="TIGR04534">
    <property type="entry name" value="ELWxxDGT_rpt"/>
    <property type="match status" value="2"/>
</dbReference>
<dbReference type="InterPro" id="IPR030916">
    <property type="entry name" value="ELWxxDGT_rpt"/>
</dbReference>
<dbReference type="EMBL" id="BJVY01000016">
    <property type="protein sequence ID" value="GEL71538.1"/>
    <property type="molecule type" value="Genomic_DNA"/>
</dbReference>
<dbReference type="Proteomes" id="UP000198717">
    <property type="component" value="Unassembled WGS sequence"/>
</dbReference>
<gene>
    <name evidence="1" type="ORF">MVI01_33220</name>
    <name evidence="2" type="ORF">SAMN04488504_1112</name>
</gene>
<accession>A0A511HDB3</accession>